<reference evidence="1 2" key="1">
    <citation type="journal article" date="2022" name="Plant J.">
        <title>Chromosome-level genome of Camellia lanceoleosa provides a valuable resource for understanding genome evolution and self-incompatibility.</title>
        <authorList>
            <person name="Gong W."/>
            <person name="Xiao S."/>
            <person name="Wang L."/>
            <person name="Liao Z."/>
            <person name="Chang Y."/>
            <person name="Mo W."/>
            <person name="Hu G."/>
            <person name="Li W."/>
            <person name="Zhao G."/>
            <person name="Zhu H."/>
            <person name="Hu X."/>
            <person name="Ji K."/>
            <person name="Xiang X."/>
            <person name="Song Q."/>
            <person name="Yuan D."/>
            <person name="Jin S."/>
            <person name="Zhang L."/>
        </authorList>
    </citation>
    <scope>NUCLEOTIDE SEQUENCE [LARGE SCALE GENOMIC DNA]</scope>
    <source>
        <strain evidence="1">SQ_2022a</strain>
    </source>
</reference>
<name>A0ACC0GB99_9ERIC</name>
<protein>
    <submittedName>
        <fullName evidence="1">Exocyst complex component SEC5A</fullName>
    </submittedName>
</protein>
<accession>A0ACC0GB99</accession>
<evidence type="ECO:0000313" key="1">
    <source>
        <dbReference type="EMBL" id="KAI7996921.1"/>
    </source>
</evidence>
<dbReference type="EMBL" id="CM045767">
    <property type="protein sequence ID" value="KAI7996921.1"/>
    <property type="molecule type" value="Genomic_DNA"/>
</dbReference>
<dbReference type="Proteomes" id="UP001060215">
    <property type="component" value="Chromosome 10"/>
</dbReference>
<organism evidence="1 2">
    <name type="scientific">Camellia lanceoleosa</name>
    <dbReference type="NCBI Taxonomy" id="1840588"/>
    <lineage>
        <taxon>Eukaryota</taxon>
        <taxon>Viridiplantae</taxon>
        <taxon>Streptophyta</taxon>
        <taxon>Embryophyta</taxon>
        <taxon>Tracheophyta</taxon>
        <taxon>Spermatophyta</taxon>
        <taxon>Magnoliopsida</taxon>
        <taxon>eudicotyledons</taxon>
        <taxon>Gunneridae</taxon>
        <taxon>Pentapetalae</taxon>
        <taxon>asterids</taxon>
        <taxon>Ericales</taxon>
        <taxon>Theaceae</taxon>
        <taxon>Camellia</taxon>
    </lineage>
</organism>
<comment type="caution">
    <text evidence="1">The sequence shown here is derived from an EMBL/GenBank/DDBJ whole genome shotgun (WGS) entry which is preliminary data.</text>
</comment>
<evidence type="ECO:0000313" key="2">
    <source>
        <dbReference type="Proteomes" id="UP001060215"/>
    </source>
</evidence>
<sequence>MNYLLDSGVQWGEEPAVKGVRDAAIELLHTLVAVHAEVFAQKPLLDKTLGILVEGLIDTFLSLFHENKTKDLRSLDANGLCRLMLEGTPGVARSMLWDGGVVLEKFLEHAVESGMMLLQGNKVVELGSGCGLVGCIVALLGADVILTNLPYRLRLLRKNVGTNLYGNIRRFVVASQVIWGEKPIVELIRSLPNYVRMRYGFIGHITRTLWHPNNNYFGWRTSKWSVSEALRDRPGINLEVLLGQEPCFTKTLGPGIINQFNPGSSQPNVWAVHGPILLGSKSSEGHNTGASICKTVSNKMQSTNNNGKRKVGVSNSISMGGFSGFVRRLGHGGAGSSKASHKGVVVRSVAAAMLKSASNNSQHSGSRGELHEAQLTLMLGKRLGVDCLGQDEAAIQQLVRMEEVDKERIGEVVVGAD</sequence>
<gene>
    <name evidence="1" type="ORF">LOK49_LG10G00881</name>
</gene>
<proteinExistence type="predicted"/>
<keyword evidence="2" id="KW-1185">Reference proteome</keyword>